<gene>
    <name evidence="3" type="ORF">OUZ56_033650</name>
</gene>
<feature type="chain" id="PRO_5046065445" description="Retrotransposon gag domain-containing protein" evidence="2">
    <location>
        <begin position="22"/>
        <end position="524"/>
    </location>
</feature>
<keyword evidence="4" id="KW-1185">Reference proteome</keyword>
<protein>
    <recommendedName>
        <fullName evidence="5">Retrotransposon gag domain-containing protein</fullName>
    </recommendedName>
</protein>
<dbReference type="PANTHER" id="PTHR33223">
    <property type="entry name" value="CCHC-TYPE DOMAIN-CONTAINING PROTEIN"/>
    <property type="match status" value="1"/>
</dbReference>
<feature type="region of interest" description="Disordered" evidence="1">
    <location>
        <begin position="483"/>
        <end position="524"/>
    </location>
</feature>
<name>A0ABR0BAY7_9CRUS</name>
<feature type="region of interest" description="Disordered" evidence="1">
    <location>
        <begin position="126"/>
        <end position="152"/>
    </location>
</feature>
<keyword evidence="2" id="KW-0732">Signal</keyword>
<evidence type="ECO:0000256" key="2">
    <source>
        <dbReference type="SAM" id="SignalP"/>
    </source>
</evidence>
<sequence>MADRFVLCGWLVLQWLTFCVATADIPAGCAEGTSGETLPTCPTCGHPPREKDFEKRERKGSEKATSGWIYSGRVAATLVRVLETPVVPSTDCNGSSSSAVVTTSKEWEPRIVRVLEEPSVSLPDLNGDSVSGFKRGRTRQHQTVQPWGTKEWKSPEEIEAWKDTQSAVAGISSELEQVAVEEGPHSEAEAELDIGGLEFTELETQPLPVRPDKSAFLYERYIQNAEVEQRIREERNDSCSLRCGCAAGNNCNNQPTMAIQQDLIDALVALTAQMAVQNGAMGGQPDYRRAAKDIPMFSGTPAEDVDDWIADIDRVALVEGWNENVKRRAAISKLGGIAKNWQDLTGNDLPHWEDWLERFEATFRPHLTLVEWGVKVEGRRQLPGESGAQYALEKAKLCRLCPRPLTEPEVVFYLIRGIQLVEQRSALMSNPPDTIANFIDTIQRLEQLGGPATDFAGYTTPTSATEKELLTKILSQLPVHYGHTAPQSSRPRYSPWRAPSAAVRPPIPWNNGPRNPSGAVRDGV</sequence>
<dbReference type="Proteomes" id="UP001234178">
    <property type="component" value="Unassembled WGS sequence"/>
</dbReference>
<reference evidence="3 4" key="1">
    <citation type="journal article" date="2023" name="Nucleic Acids Res.">
        <title>The hologenome of Daphnia magna reveals possible DNA methylation and microbiome-mediated evolution of the host genome.</title>
        <authorList>
            <person name="Chaturvedi A."/>
            <person name="Li X."/>
            <person name="Dhandapani V."/>
            <person name="Marshall H."/>
            <person name="Kissane S."/>
            <person name="Cuenca-Cambronero M."/>
            <person name="Asole G."/>
            <person name="Calvet F."/>
            <person name="Ruiz-Romero M."/>
            <person name="Marangio P."/>
            <person name="Guigo R."/>
            <person name="Rago D."/>
            <person name="Mirbahai L."/>
            <person name="Eastwood N."/>
            <person name="Colbourne J.K."/>
            <person name="Zhou J."/>
            <person name="Mallon E."/>
            <person name="Orsini L."/>
        </authorList>
    </citation>
    <scope>NUCLEOTIDE SEQUENCE [LARGE SCALE GENOMIC DNA]</scope>
    <source>
        <strain evidence="3">LRV0_1</strain>
    </source>
</reference>
<accession>A0ABR0BAY7</accession>
<dbReference type="PANTHER" id="PTHR33223:SF6">
    <property type="entry name" value="CCHC-TYPE DOMAIN-CONTAINING PROTEIN"/>
    <property type="match status" value="1"/>
</dbReference>
<evidence type="ECO:0000313" key="3">
    <source>
        <dbReference type="EMBL" id="KAK4045749.1"/>
    </source>
</evidence>
<organism evidence="3 4">
    <name type="scientific">Daphnia magna</name>
    <dbReference type="NCBI Taxonomy" id="35525"/>
    <lineage>
        <taxon>Eukaryota</taxon>
        <taxon>Metazoa</taxon>
        <taxon>Ecdysozoa</taxon>
        <taxon>Arthropoda</taxon>
        <taxon>Crustacea</taxon>
        <taxon>Branchiopoda</taxon>
        <taxon>Diplostraca</taxon>
        <taxon>Cladocera</taxon>
        <taxon>Anomopoda</taxon>
        <taxon>Daphniidae</taxon>
        <taxon>Daphnia</taxon>
    </lineage>
</organism>
<comment type="caution">
    <text evidence="3">The sequence shown here is derived from an EMBL/GenBank/DDBJ whole genome shotgun (WGS) entry which is preliminary data.</text>
</comment>
<evidence type="ECO:0000313" key="4">
    <source>
        <dbReference type="Proteomes" id="UP001234178"/>
    </source>
</evidence>
<dbReference type="EMBL" id="JAOYFB010000058">
    <property type="protein sequence ID" value="KAK4045749.1"/>
    <property type="molecule type" value="Genomic_DNA"/>
</dbReference>
<feature type="compositionally biased region" description="Basic and acidic residues" evidence="1">
    <location>
        <begin position="47"/>
        <end position="60"/>
    </location>
</feature>
<evidence type="ECO:0000256" key="1">
    <source>
        <dbReference type="SAM" id="MobiDB-lite"/>
    </source>
</evidence>
<feature type="region of interest" description="Disordered" evidence="1">
    <location>
        <begin position="37"/>
        <end position="60"/>
    </location>
</feature>
<evidence type="ECO:0008006" key="5">
    <source>
        <dbReference type="Google" id="ProtNLM"/>
    </source>
</evidence>
<proteinExistence type="predicted"/>
<feature type="signal peptide" evidence="2">
    <location>
        <begin position="1"/>
        <end position="21"/>
    </location>
</feature>